<name>A0ABR2Q420_9ROSI</name>
<dbReference type="EMBL" id="JBBPBN010000046">
    <property type="protein sequence ID" value="KAK8995420.1"/>
    <property type="molecule type" value="Genomic_DNA"/>
</dbReference>
<reference evidence="2 3" key="1">
    <citation type="journal article" date="2024" name="G3 (Bethesda)">
        <title>Genome assembly of Hibiscus sabdariffa L. provides insights into metabolisms of medicinal natural products.</title>
        <authorList>
            <person name="Kim T."/>
        </authorList>
    </citation>
    <scope>NUCLEOTIDE SEQUENCE [LARGE SCALE GENOMIC DNA]</scope>
    <source>
        <strain evidence="2">TK-2024</strain>
        <tissue evidence="2">Old leaves</tissue>
    </source>
</reference>
<keyword evidence="3" id="KW-1185">Reference proteome</keyword>
<dbReference type="Proteomes" id="UP001396334">
    <property type="component" value="Unassembled WGS sequence"/>
</dbReference>
<comment type="caution">
    <text evidence="2">The sequence shown here is derived from an EMBL/GenBank/DDBJ whole genome shotgun (WGS) entry which is preliminary data.</text>
</comment>
<protein>
    <submittedName>
        <fullName evidence="2">Uncharacterized protein</fullName>
    </submittedName>
</protein>
<evidence type="ECO:0000313" key="2">
    <source>
        <dbReference type="EMBL" id="KAK8995420.1"/>
    </source>
</evidence>
<proteinExistence type="predicted"/>
<organism evidence="2 3">
    <name type="scientific">Hibiscus sabdariffa</name>
    <name type="common">roselle</name>
    <dbReference type="NCBI Taxonomy" id="183260"/>
    <lineage>
        <taxon>Eukaryota</taxon>
        <taxon>Viridiplantae</taxon>
        <taxon>Streptophyta</taxon>
        <taxon>Embryophyta</taxon>
        <taxon>Tracheophyta</taxon>
        <taxon>Spermatophyta</taxon>
        <taxon>Magnoliopsida</taxon>
        <taxon>eudicotyledons</taxon>
        <taxon>Gunneridae</taxon>
        <taxon>Pentapetalae</taxon>
        <taxon>rosids</taxon>
        <taxon>malvids</taxon>
        <taxon>Malvales</taxon>
        <taxon>Malvaceae</taxon>
        <taxon>Malvoideae</taxon>
        <taxon>Hibiscus</taxon>
    </lineage>
</organism>
<feature type="region of interest" description="Disordered" evidence="1">
    <location>
        <begin position="104"/>
        <end position="126"/>
    </location>
</feature>
<evidence type="ECO:0000313" key="3">
    <source>
        <dbReference type="Proteomes" id="UP001396334"/>
    </source>
</evidence>
<gene>
    <name evidence="2" type="ORF">V6N11_069852</name>
</gene>
<feature type="region of interest" description="Disordered" evidence="1">
    <location>
        <begin position="1"/>
        <end position="27"/>
    </location>
</feature>
<evidence type="ECO:0000256" key="1">
    <source>
        <dbReference type="SAM" id="MobiDB-lite"/>
    </source>
</evidence>
<sequence length="154" mass="16640">MQGQVDPIPSITEAQHEQHQHVARSGTVVQKKSILKNATYLASNPDRKVKMGATTKEVAEGLNVVPLEAGHEVTVVPHNVKSGSNKHNAILIVEPGYEANVGVSSKVGKGRGKGPKVIGESQRKGLRVRKQVEIKSPSNRAPTVWAKEFVDQID</sequence>
<accession>A0ABR2Q420</accession>